<protein>
    <submittedName>
        <fullName evidence="1">Uncharacterized protein</fullName>
    </submittedName>
</protein>
<dbReference type="RefSeq" id="XP_040792981.1">
    <property type="nucleotide sequence ID" value="XM_040936332.1"/>
</dbReference>
<comment type="caution">
    <text evidence="1">The sequence shown here is derived from an EMBL/GenBank/DDBJ whole genome shotgun (WGS) entry which is preliminary data.</text>
</comment>
<gene>
    <name evidence="1" type="ORF">K460DRAFT_400484</name>
</gene>
<reference evidence="1" key="1">
    <citation type="submission" date="2020-01" db="EMBL/GenBank/DDBJ databases">
        <authorList>
            <consortium name="DOE Joint Genome Institute"/>
            <person name="Haridas S."/>
            <person name="Albert R."/>
            <person name="Binder M."/>
            <person name="Bloem J."/>
            <person name="Labutti K."/>
            <person name="Salamov A."/>
            <person name="Andreopoulos B."/>
            <person name="Baker S.E."/>
            <person name="Barry K."/>
            <person name="Bills G."/>
            <person name="Bluhm B.H."/>
            <person name="Cannon C."/>
            <person name="Castanera R."/>
            <person name="Culley D.E."/>
            <person name="Daum C."/>
            <person name="Ezra D."/>
            <person name="Gonzalez J.B."/>
            <person name="Henrissat B."/>
            <person name="Kuo A."/>
            <person name="Liang C."/>
            <person name="Lipzen A."/>
            <person name="Lutzoni F."/>
            <person name="Magnuson J."/>
            <person name="Mondo S."/>
            <person name="Nolan M."/>
            <person name="Ohm R."/>
            <person name="Pangilinan J."/>
            <person name="Park H.-J."/>
            <person name="Ramirez L."/>
            <person name="Alfaro M."/>
            <person name="Sun H."/>
            <person name="Tritt A."/>
            <person name="Yoshinaga Y."/>
            <person name="Zwiers L.-H."/>
            <person name="Turgeon B.G."/>
            <person name="Goodwin S.B."/>
            <person name="Spatafora J.W."/>
            <person name="Crous P.W."/>
            <person name="Grigoriev I.V."/>
        </authorList>
    </citation>
    <scope>NUCLEOTIDE SEQUENCE</scope>
    <source>
        <strain evidence="1">CBS 394.84</strain>
    </source>
</reference>
<dbReference type="GeneID" id="63853582"/>
<dbReference type="AlphaFoldDB" id="A0A9P4LD49"/>
<evidence type="ECO:0000313" key="1">
    <source>
        <dbReference type="EMBL" id="KAF1850418.1"/>
    </source>
</evidence>
<dbReference type="EMBL" id="ML976614">
    <property type="protein sequence ID" value="KAF1850418.1"/>
    <property type="molecule type" value="Genomic_DNA"/>
</dbReference>
<dbReference type="Proteomes" id="UP000800039">
    <property type="component" value="Unassembled WGS sequence"/>
</dbReference>
<proteinExistence type="predicted"/>
<organism evidence="1 2">
    <name type="scientific">Cucurbitaria berberidis CBS 394.84</name>
    <dbReference type="NCBI Taxonomy" id="1168544"/>
    <lineage>
        <taxon>Eukaryota</taxon>
        <taxon>Fungi</taxon>
        <taxon>Dikarya</taxon>
        <taxon>Ascomycota</taxon>
        <taxon>Pezizomycotina</taxon>
        <taxon>Dothideomycetes</taxon>
        <taxon>Pleosporomycetidae</taxon>
        <taxon>Pleosporales</taxon>
        <taxon>Pleosporineae</taxon>
        <taxon>Cucurbitariaceae</taxon>
        <taxon>Cucurbitaria</taxon>
    </lineage>
</organism>
<accession>A0A9P4LD49</accession>
<sequence length="196" mass="22046">MKHSQAAGTPREIPDAAFITAYHAPTLHLGVTEQTHPKDDNKGYVDWKQVANLKTADRAMSVLRKIPMLAHTRTRYNDTDSEVLTHSRTYSISFGPAKNLEGTARHDSFSDESSRIKDGRCSQVTSSYDMHQEVEAFHSYTGWVRFSVAGIMPDTATCKYQLSSVASEEQRALPDKFLSFWFPESCLRPLDEASKV</sequence>
<keyword evidence="2" id="KW-1185">Reference proteome</keyword>
<name>A0A9P4LD49_9PLEO</name>
<evidence type="ECO:0000313" key="2">
    <source>
        <dbReference type="Proteomes" id="UP000800039"/>
    </source>
</evidence>